<evidence type="ECO:0000313" key="2">
    <source>
        <dbReference type="Proteomes" id="UP000489600"/>
    </source>
</evidence>
<dbReference type="EMBL" id="CABITT030000001">
    <property type="protein sequence ID" value="VVA92857.1"/>
    <property type="molecule type" value="Genomic_DNA"/>
</dbReference>
<keyword evidence="2" id="KW-1185">Reference proteome</keyword>
<gene>
    <name evidence="1" type="ORF">ANE_LOCUS3302</name>
</gene>
<organism evidence="1 2">
    <name type="scientific">Arabis nemorensis</name>
    <dbReference type="NCBI Taxonomy" id="586526"/>
    <lineage>
        <taxon>Eukaryota</taxon>
        <taxon>Viridiplantae</taxon>
        <taxon>Streptophyta</taxon>
        <taxon>Embryophyta</taxon>
        <taxon>Tracheophyta</taxon>
        <taxon>Spermatophyta</taxon>
        <taxon>Magnoliopsida</taxon>
        <taxon>eudicotyledons</taxon>
        <taxon>Gunneridae</taxon>
        <taxon>Pentapetalae</taxon>
        <taxon>rosids</taxon>
        <taxon>malvids</taxon>
        <taxon>Brassicales</taxon>
        <taxon>Brassicaceae</taxon>
        <taxon>Arabideae</taxon>
        <taxon>Arabis</taxon>
    </lineage>
</organism>
<dbReference type="AlphaFoldDB" id="A0A565AU10"/>
<comment type="caution">
    <text evidence="1">The sequence shown here is derived from an EMBL/GenBank/DDBJ whole genome shotgun (WGS) entry which is preliminary data.</text>
</comment>
<dbReference type="Proteomes" id="UP000489600">
    <property type="component" value="Unassembled WGS sequence"/>
</dbReference>
<name>A0A565AU10_9BRAS</name>
<reference evidence="1" key="1">
    <citation type="submission" date="2019-07" db="EMBL/GenBank/DDBJ databases">
        <authorList>
            <person name="Dittberner H."/>
        </authorList>
    </citation>
    <scope>NUCLEOTIDE SEQUENCE [LARGE SCALE GENOMIC DNA]</scope>
</reference>
<accession>A0A565AU10</accession>
<protein>
    <submittedName>
        <fullName evidence="1">Uncharacterized protein</fullName>
    </submittedName>
</protein>
<evidence type="ECO:0000313" key="1">
    <source>
        <dbReference type="EMBL" id="VVA92857.1"/>
    </source>
</evidence>
<sequence length="121" mass="14122">MSKHGSLFWMSILGSKTIVLTDQEVNIEIFKQDNNDIKPESKSKLIENLRDFSLYLVRSPSDSSFWKALYIDLLACKNAMKMIKGMFKERRERETPDELIYGPHGVMEIMIDKVEKEGEYL</sequence>
<proteinExistence type="predicted"/>